<evidence type="ECO:0000313" key="3">
    <source>
        <dbReference type="EMBL" id="KAL2919446.1"/>
    </source>
</evidence>
<dbReference type="InterPro" id="IPR011009">
    <property type="entry name" value="Kinase-like_dom_sf"/>
</dbReference>
<feature type="compositionally biased region" description="Basic and acidic residues" evidence="1">
    <location>
        <begin position="401"/>
        <end position="415"/>
    </location>
</feature>
<feature type="compositionally biased region" description="Polar residues" evidence="1">
    <location>
        <begin position="377"/>
        <end position="387"/>
    </location>
</feature>
<keyword evidence="4" id="KW-1185">Reference proteome</keyword>
<sequence length="1009" mass="109898">MATPPPTSQGSPALRRSGRMSRNDARKAEEHLAAQAKLTALIDELVHSDQPASPDSIKQFQDMVIKNYKHLDMDANVVSRKLLANTEADGFFEGIVAKLAGRVEYKPVHRDRRGVKPDYLIPIFANLLNKCDSKTQQESASANMIARVTKALGEIEIDILKPRDDTINPTLEKARSIFLARRTELMFSKHEYALHAIFYMELLRTSVRSLDMFSNGDFRSVPACEDPAAAPAFPLHKTELLPMEGQTSFEERRPGAAYVYIATTFAVLDGSASASADAAVSKQQILDILQVEVLDGMTIDMLCRNTHRRLCIQRAIAMFVSPGHDDLDNAFRREDKVQDLHNAKPSTPDAPWIAWQSSSGVWPSALLKARVPAINRNLPSRTPSQQAIPAVPQQGKQVPSKRNEPDTPFDAEERPSTVSKIGPSATPRSGRASQMRPDEGLALTPATSDASKTLAFVVTPAYGFKAMPVHRQRELTHRGLRGADARVDSIEDVFSKERLLSKAACTLDGILLQEAGKANNEYDVELWFSTAMQRILKFLPPGSVAGKKTFGEHQPDHITMIVDVKDGEPLSFVSITTEAKMELLKEHPTDFDIIAFLNNPANSGETIYKNVSQALSYALIARCRFCTLTYGRWTFVFEIVHGMESGGIEVLVAGPKLCTDRCDDRESTSIMAMVAGMAFELRDMLVARRLTDRATMRVALNLNGDPGDPPHGPGSGSSSSGGQDSPQSSRDGSHGSQAPRGDGAGNGSGSGSSASGAAFDLGCAPGSSTSGAPMDLDKTSETVRQDSGICVKQAEQIAQAQFRPLQHRFPVVITNGDSSDLRAVGEAELRSSSEWGLQLGGLTYLVIGQRLNKRATRVVRVAEIGNQPAVAKYIPLEQLAAFETELSSYNRLAHLQGGPVARLHTACMYDGHSALLVVERGAVCGHIGERDKQLAIEALKEIHNAGALHGDVHAGNVAFAGVGDSRRAFWIDLERTTFPDVLTDEAKGDEIIEFERLWREYTAARALFG</sequence>
<gene>
    <name evidence="2" type="ORF">HK105_201085</name>
    <name evidence="3" type="ORF">HK105_201092</name>
</gene>
<feature type="region of interest" description="Disordered" evidence="1">
    <location>
        <begin position="700"/>
        <end position="781"/>
    </location>
</feature>
<comment type="caution">
    <text evidence="3">The sequence shown here is derived from an EMBL/GenBank/DDBJ whole genome shotgun (WGS) entry which is preliminary data.</text>
</comment>
<reference evidence="3 4" key="1">
    <citation type="submission" date="2023-09" db="EMBL/GenBank/DDBJ databases">
        <title>Pangenome analysis of Batrachochytrium dendrobatidis and related Chytrids.</title>
        <authorList>
            <person name="Yacoub M.N."/>
            <person name="Stajich J.E."/>
            <person name="James T.Y."/>
        </authorList>
    </citation>
    <scope>NUCLEOTIDE SEQUENCE [LARGE SCALE GENOMIC DNA]</scope>
    <source>
        <strain evidence="3 4">JEL0888</strain>
    </source>
</reference>
<proteinExistence type="predicted"/>
<protein>
    <recommendedName>
        <fullName evidence="5">Protein kinase domain-containing protein</fullName>
    </recommendedName>
</protein>
<feature type="compositionally biased region" description="Low complexity" evidence="1">
    <location>
        <begin position="716"/>
        <end position="730"/>
    </location>
</feature>
<organism evidence="3 4">
    <name type="scientific">Polyrhizophydium stewartii</name>
    <dbReference type="NCBI Taxonomy" id="2732419"/>
    <lineage>
        <taxon>Eukaryota</taxon>
        <taxon>Fungi</taxon>
        <taxon>Fungi incertae sedis</taxon>
        <taxon>Chytridiomycota</taxon>
        <taxon>Chytridiomycota incertae sedis</taxon>
        <taxon>Chytridiomycetes</taxon>
        <taxon>Rhizophydiales</taxon>
        <taxon>Rhizophydiales incertae sedis</taxon>
        <taxon>Polyrhizophydium</taxon>
    </lineage>
</organism>
<dbReference type="InterPro" id="IPR052396">
    <property type="entry name" value="Meiotic_Drive_Suppr_Kinase"/>
</dbReference>
<dbReference type="PANTHER" id="PTHR37171">
    <property type="entry name" value="SERINE/THREONINE-PROTEIN KINASE YRZF-RELATED"/>
    <property type="match status" value="1"/>
</dbReference>
<evidence type="ECO:0008006" key="5">
    <source>
        <dbReference type="Google" id="ProtNLM"/>
    </source>
</evidence>
<evidence type="ECO:0000256" key="1">
    <source>
        <dbReference type="SAM" id="MobiDB-lite"/>
    </source>
</evidence>
<feature type="region of interest" description="Disordered" evidence="1">
    <location>
        <begin position="1"/>
        <end position="29"/>
    </location>
</feature>
<dbReference type="EMBL" id="JADGIZ020000003">
    <property type="protein sequence ID" value="KAL2919446.1"/>
    <property type="molecule type" value="Genomic_DNA"/>
</dbReference>
<evidence type="ECO:0000313" key="4">
    <source>
        <dbReference type="Proteomes" id="UP001527925"/>
    </source>
</evidence>
<dbReference type="Proteomes" id="UP001527925">
    <property type="component" value="Unassembled WGS sequence"/>
</dbReference>
<dbReference type="PANTHER" id="PTHR37171:SF1">
    <property type="entry name" value="SERINE_THREONINE-PROTEIN KINASE YRZF-RELATED"/>
    <property type="match status" value="1"/>
</dbReference>
<evidence type="ECO:0000313" key="2">
    <source>
        <dbReference type="EMBL" id="KAL2919440.1"/>
    </source>
</evidence>
<feature type="region of interest" description="Disordered" evidence="1">
    <location>
        <begin position="377"/>
        <end position="446"/>
    </location>
</feature>
<name>A0ABR4NIT5_9FUNG</name>
<dbReference type="SUPFAM" id="SSF56112">
    <property type="entry name" value="Protein kinase-like (PK-like)"/>
    <property type="match status" value="1"/>
</dbReference>
<dbReference type="EMBL" id="JADGIZ020000003">
    <property type="protein sequence ID" value="KAL2919440.1"/>
    <property type="molecule type" value="Genomic_DNA"/>
</dbReference>
<accession>A0ABR4NIT5</accession>